<dbReference type="InterPro" id="IPR018629">
    <property type="entry name" value="XK-rel"/>
</dbReference>
<feature type="region of interest" description="Disordered" evidence="8">
    <location>
        <begin position="500"/>
        <end position="546"/>
    </location>
</feature>
<keyword evidence="6 7" id="KW-0472">Membrane</keyword>
<evidence type="ECO:0000256" key="2">
    <source>
        <dbReference type="ARBA" id="ARBA00008789"/>
    </source>
</evidence>
<feature type="region of interest" description="Disordered" evidence="8">
    <location>
        <begin position="636"/>
        <end position="681"/>
    </location>
</feature>
<evidence type="ECO:0000256" key="5">
    <source>
        <dbReference type="ARBA" id="ARBA00022989"/>
    </source>
</evidence>
<feature type="transmembrane region" description="Helical" evidence="7">
    <location>
        <begin position="237"/>
        <end position="255"/>
    </location>
</feature>
<dbReference type="AlphaFoldDB" id="H3AM43"/>
<dbReference type="GeneTree" id="ENSGT01140000282533"/>
<evidence type="ECO:0000256" key="8">
    <source>
        <dbReference type="SAM" id="MobiDB-lite"/>
    </source>
</evidence>
<feature type="transmembrane region" description="Helical" evidence="7">
    <location>
        <begin position="294"/>
        <end position="317"/>
    </location>
</feature>
<keyword evidence="3" id="KW-1003">Cell membrane</keyword>
<dbReference type="Pfam" id="PF09815">
    <property type="entry name" value="XK-related"/>
    <property type="match status" value="1"/>
</dbReference>
<keyword evidence="5 7" id="KW-1133">Transmembrane helix</keyword>
<evidence type="ECO:0000313" key="9">
    <source>
        <dbReference type="Ensembl" id="ENSLACP00000010714.1"/>
    </source>
</evidence>
<reference evidence="9" key="2">
    <citation type="submission" date="2025-08" db="UniProtKB">
        <authorList>
            <consortium name="Ensembl"/>
        </authorList>
    </citation>
    <scope>IDENTIFICATION</scope>
</reference>
<feature type="region of interest" description="Disordered" evidence="8">
    <location>
        <begin position="425"/>
        <end position="465"/>
    </location>
</feature>
<reference evidence="9" key="3">
    <citation type="submission" date="2025-09" db="UniProtKB">
        <authorList>
            <consortium name="Ensembl"/>
        </authorList>
    </citation>
    <scope>IDENTIFICATION</scope>
</reference>
<dbReference type="EMBL" id="AFYH01201405">
    <property type="status" value="NOT_ANNOTATED_CDS"/>
    <property type="molecule type" value="Genomic_DNA"/>
</dbReference>
<dbReference type="GO" id="GO:0005886">
    <property type="term" value="C:plasma membrane"/>
    <property type="evidence" value="ECO:0007669"/>
    <property type="project" value="UniProtKB-SubCell"/>
</dbReference>
<dbReference type="PANTHER" id="PTHR16024:SF15">
    <property type="entry name" value="XK-RELATED PROTEIN 5"/>
    <property type="match status" value="1"/>
</dbReference>
<evidence type="ECO:0000256" key="1">
    <source>
        <dbReference type="ARBA" id="ARBA00004651"/>
    </source>
</evidence>
<feature type="compositionally biased region" description="Basic and acidic residues" evidence="8">
    <location>
        <begin position="512"/>
        <end position="545"/>
    </location>
</feature>
<dbReference type="PANTHER" id="PTHR16024">
    <property type="entry name" value="XK-RELATED PROTEIN"/>
    <property type="match status" value="1"/>
</dbReference>
<dbReference type="EMBL" id="AFYH01201406">
    <property type="status" value="NOT_ANNOTATED_CDS"/>
    <property type="molecule type" value="Genomic_DNA"/>
</dbReference>
<keyword evidence="4 7" id="KW-0812">Transmembrane</keyword>
<keyword evidence="10" id="KW-1185">Reference proteome</keyword>
<comment type="subcellular location">
    <subcellularLocation>
        <location evidence="1">Cell membrane</location>
        <topology evidence="1">Multi-pass membrane protein</topology>
    </subcellularLocation>
    <subcellularLocation>
        <location evidence="7">Membrane</location>
        <topology evidence="7">Multi-pass membrane protein</topology>
    </subcellularLocation>
</comment>
<feature type="transmembrane region" description="Helical" evidence="7">
    <location>
        <begin position="203"/>
        <end position="225"/>
    </location>
</feature>
<feature type="compositionally biased region" description="Polar residues" evidence="8">
    <location>
        <begin position="581"/>
        <end position="595"/>
    </location>
</feature>
<protein>
    <recommendedName>
        <fullName evidence="7">XK-related protein</fullName>
    </recommendedName>
</protein>
<accession>H3AM43</accession>
<dbReference type="InterPro" id="IPR050895">
    <property type="entry name" value="XK-related_scramblase"/>
</dbReference>
<comment type="similarity">
    <text evidence="2 7">Belongs to the XK family.</text>
</comment>
<reference evidence="10" key="1">
    <citation type="submission" date="2011-08" db="EMBL/GenBank/DDBJ databases">
        <title>The draft genome of Latimeria chalumnae.</title>
        <authorList>
            <person name="Di Palma F."/>
            <person name="Alfoldi J."/>
            <person name="Johnson J."/>
            <person name="Berlin A."/>
            <person name="Gnerre S."/>
            <person name="Jaffe D."/>
            <person name="MacCallum I."/>
            <person name="Young S."/>
            <person name="Walker B.J."/>
            <person name="Lander E."/>
            <person name="Lindblad-Toh K."/>
        </authorList>
    </citation>
    <scope>NUCLEOTIDE SEQUENCE [LARGE SCALE GENOMIC DNA]</scope>
    <source>
        <strain evidence="10">Wild caught</strain>
    </source>
</reference>
<evidence type="ECO:0000256" key="7">
    <source>
        <dbReference type="RuleBase" id="RU910716"/>
    </source>
</evidence>
<dbReference type="FunCoup" id="H3AM43">
    <property type="interactions" value="400"/>
</dbReference>
<feature type="region of interest" description="Disordered" evidence="8">
    <location>
        <begin position="577"/>
        <end position="598"/>
    </location>
</feature>
<dbReference type="HOGENOM" id="CLU_025738_1_0_1"/>
<evidence type="ECO:0000256" key="4">
    <source>
        <dbReference type="ARBA" id="ARBA00022692"/>
    </source>
</evidence>
<dbReference type="Ensembl" id="ENSLACT00000010793.1">
    <property type="protein sequence ID" value="ENSLACP00000010714.1"/>
    <property type="gene ID" value="ENSLACG00000009434.1"/>
</dbReference>
<evidence type="ECO:0000313" key="10">
    <source>
        <dbReference type="Proteomes" id="UP000008672"/>
    </source>
</evidence>
<dbReference type="EMBL" id="AFYH01201404">
    <property type="status" value="NOT_ANNOTATED_CDS"/>
    <property type="molecule type" value="Genomic_DNA"/>
</dbReference>
<feature type="compositionally biased region" description="Polar residues" evidence="8">
    <location>
        <begin position="441"/>
        <end position="458"/>
    </location>
</feature>
<name>H3AM43_LATCH</name>
<sequence length="681" mass="74959">THWCLLQCFGSSAVQQQEVLFCFVLFYYRRSQYLWAGLTFALLLPACSVQVLSLHWFRADGHRRGFLLTIVHVLQLGILKRYWDSLSVTFLKPGELPVLGDLLAQQGDLSVLRLLEAFLLSLPQLVLQTYLFVAAQTCEVATGVSAGLSLLSLSWALVSYSRAMCLLKPGHLGMPAAALLCQLLWRLGMLASRVLSLVLFARVFHFWVFAVAAVHWVMMSFWMVALQSDIFSGQGTWRLFNCAVGAVYVFCFVNVKDGPSRYRLVTFYTIMVLENATLLLLVSDFLQEASWDSVKMVVAVLSGFLIGCVWLITYYSFLHPKSMEISQSFRKASCGAWSRSKTTEHSLLRLASTSKMVTDVTKVCSPVQTCMDLEPSTTSNLEPTNQLIGADTANSHHHWLLLKLALKTGNVSKMNTAFGEGGIGHTFPSITEGDPLDPNTVRKSSSNIKGPLFQSSPSLPKGEHWNEPIKQKMQASSSMYISLPSNGLEHKTMELVSSWTTREPDGQGTEDGPNRHCSKEDSESGKAAKETPGDVVSGKEREKENNSTLYYSASTEGFAPHYGSHGPVHQPITETNEEVQNDLSSKRNQLNSGPQGMTLEGWKPLVTFADISPIPGRAGGIPAQTETLVGVSSLSMEPRQVPGSGRGRLGLADEPCFTSTPKTATARPERDRMAAGMQKQL</sequence>
<feature type="transmembrane region" description="Helical" evidence="7">
    <location>
        <begin position="262"/>
        <end position="282"/>
    </location>
</feature>
<dbReference type="Proteomes" id="UP000008672">
    <property type="component" value="Unassembled WGS sequence"/>
</dbReference>
<gene>
    <name evidence="9" type="primary">XKR5A</name>
</gene>
<feature type="transmembrane region" description="Helical" evidence="7">
    <location>
        <begin position="33"/>
        <end position="54"/>
    </location>
</feature>
<organism evidence="9 10">
    <name type="scientific">Latimeria chalumnae</name>
    <name type="common">Coelacanth</name>
    <dbReference type="NCBI Taxonomy" id="7897"/>
    <lineage>
        <taxon>Eukaryota</taxon>
        <taxon>Metazoa</taxon>
        <taxon>Chordata</taxon>
        <taxon>Craniata</taxon>
        <taxon>Vertebrata</taxon>
        <taxon>Euteleostomi</taxon>
        <taxon>Coelacanthiformes</taxon>
        <taxon>Coelacanthidae</taxon>
        <taxon>Latimeria</taxon>
    </lineage>
</organism>
<dbReference type="InParanoid" id="H3AM43"/>
<proteinExistence type="inferred from homology"/>
<dbReference type="eggNOG" id="KOG4790">
    <property type="taxonomic scope" value="Eukaryota"/>
</dbReference>
<evidence type="ECO:0000256" key="3">
    <source>
        <dbReference type="ARBA" id="ARBA00022475"/>
    </source>
</evidence>
<evidence type="ECO:0000256" key="6">
    <source>
        <dbReference type="ARBA" id="ARBA00023136"/>
    </source>
</evidence>
<dbReference type="EMBL" id="AFYH01201403">
    <property type="status" value="NOT_ANNOTATED_CDS"/>
    <property type="molecule type" value="Genomic_DNA"/>
</dbReference>